<dbReference type="InterPro" id="IPR000683">
    <property type="entry name" value="Gfo/Idh/MocA-like_OxRdtase_N"/>
</dbReference>
<dbReference type="Proteomes" id="UP001271007">
    <property type="component" value="Unassembled WGS sequence"/>
</dbReference>
<dbReference type="GO" id="GO:0016491">
    <property type="term" value="F:oxidoreductase activity"/>
    <property type="evidence" value="ECO:0007669"/>
    <property type="project" value="UniProtKB-KW"/>
</dbReference>
<comment type="caution">
    <text evidence="5">The sequence shown here is derived from an EMBL/GenBank/DDBJ whole genome shotgun (WGS) entry which is preliminary data.</text>
</comment>
<dbReference type="Gene3D" id="3.30.360.10">
    <property type="entry name" value="Dihydrodipicolinate Reductase, domain 2"/>
    <property type="match status" value="1"/>
</dbReference>
<keyword evidence="6" id="KW-1185">Reference proteome</keyword>
<evidence type="ECO:0000259" key="4">
    <source>
        <dbReference type="Pfam" id="PF02894"/>
    </source>
</evidence>
<feature type="domain" description="Gfo/Idh/MocA-like oxidoreductase C-terminal" evidence="4">
    <location>
        <begin position="152"/>
        <end position="378"/>
    </location>
</feature>
<dbReference type="Pfam" id="PF01408">
    <property type="entry name" value="GFO_IDH_MocA"/>
    <property type="match status" value="1"/>
</dbReference>
<dbReference type="Gene3D" id="3.40.50.720">
    <property type="entry name" value="NAD(P)-binding Rossmann-like Domain"/>
    <property type="match status" value="1"/>
</dbReference>
<organism evidence="5 6">
    <name type="scientific">Extremus antarcticus</name>
    <dbReference type="NCBI Taxonomy" id="702011"/>
    <lineage>
        <taxon>Eukaryota</taxon>
        <taxon>Fungi</taxon>
        <taxon>Dikarya</taxon>
        <taxon>Ascomycota</taxon>
        <taxon>Pezizomycotina</taxon>
        <taxon>Dothideomycetes</taxon>
        <taxon>Dothideomycetidae</taxon>
        <taxon>Mycosphaerellales</taxon>
        <taxon>Extremaceae</taxon>
        <taxon>Extremus</taxon>
    </lineage>
</organism>
<evidence type="ECO:0000313" key="5">
    <source>
        <dbReference type="EMBL" id="KAK3049549.1"/>
    </source>
</evidence>
<accession>A0AAJ0D9D8</accession>
<dbReference type="InterPro" id="IPR004104">
    <property type="entry name" value="Gfo/Idh/MocA-like_OxRdtase_C"/>
</dbReference>
<evidence type="ECO:0000259" key="3">
    <source>
        <dbReference type="Pfam" id="PF01408"/>
    </source>
</evidence>
<dbReference type="PANTHER" id="PTHR43708">
    <property type="entry name" value="CONSERVED EXPRESSED OXIDOREDUCTASE (EUROFUNG)"/>
    <property type="match status" value="1"/>
</dbReference>
<evidence type="ECO:0000256" key="2">
    <source>
        <dbReference type="ARBA" id="ARBA00023002"/>
    </source>
</evidence>
<comment type="similarity">
    <text evidence="1">Belongs to the Gfo/Idh/MocA family.</text>
</comment>
<name>A0AAJ0D9D8_9PEZI</name>
<evidence type="ECO:0000256" key="1">
    <source>
        <dbReference type="ARBA" id="ARBA00010928"/>
    </source>
</evidence>
<reference evidence="5" key="1">
    <citation type="submission" date="2023-04" db="EMBL/GenBank/DDBJ databases">
        <title>Black Yeasts Isolated from many extreme environments.</title>
        <authorList>
            <person name="Coleine C."/>
            <person name="Stajich J.E."/>
            <person name="Selbmann L."/>
        </authorList>
    </citation>
    <scope>NUCLEOTIDE SEQUENCE</scope>
    <source>
        <strain evidence="5">CCFEE 5312</strain>
    </source>
</reference>
<proteinExistence type="inferred from homology"/>
<evidence type="ECO:0000313" key="6">
    <source>
        <dbReference type="Proteomes" id="UP001271007"/>
    </source>
</evidence>
<feature type="domain" description="Gfo/Idh/MocA-like oxidoreductase N-terminal" evidence="3">
    <location>
        <begin position="4"/>
        <end position="131"/>
    </location>
</feature>
<keyword evidence="2" id="KW-0560">Oxidoreductase</keyword>
<sequence>MAPIKVGLMGYGFSTKCFHLPFITPNSDYEVVAFLQRAEAPSDKSNVEPGKHCTVDYPEAKHYRTAKDLLADSNVDLVIICTSSDTHCEFGEQALEAGKHVVIEKPFTATTAEADKLIALAKEKGKILTVYQNRRYDSDFRTLQHLMSLDPNPFGKITEFANHYDLDSPPWANWGAKTPAESPAGGMMYGLGTHSLDQTLLLFGKPKSVTAFRRVLREGGADDAIDDSFTIILQYGGEQKHLIATVKTTVVSPQTKQLKYWVRGTNGSFTKEGEDVQMDHLLEDNMKADDSRFGVEPSRYHGTLHTKKPLDDSFEKDKTGVVFTGKITSQTGSYMDYYRDLAAAVRGEKEVAVKPEESRAGIRIIELAQQSAKEGRTVDWSES</sequence>
<dbReference type="SUPFAM" id="SSF51735">
    <property type="entry name" value="NAD(P)-binding Rossmann-fold domains"/>
    <property type="match status" value="1"/>
</dbReference>
<gene>
    <name evidence="5" type="ORF">LTR09_009217</name>
</gene>
<dbReference type="PANTHER" id="PTHR43708:SF5">
    <property type="entry name" value="CONSERVED EXPRESSED OXIDOREDUCTASE (EUROFUNG)-RELATED"/>
    <property type="match status" value="1"/>
</dbReference>
<dbReference type="Pfam" id="PF02894">
    <property type="entry name" value="GFO_IDH_MocA_C"/>
    <property type="match status" value="1"/>
</dbReference>
<evidence type="ECO:0008006" key="7">
    <source>
        <dbReference type="Google" id="ProtNLM"/>
    </source>
</evidence>
<dbReference type="InterPro" id="IPR051317">
    <property type="entry name" value="Gfo/Idh/MocA_oxidoreduct"/>
</dbReference>
<protein>
    <recommendedName>
        <fullName evidence="7">Oxidoreductase</fullName>
    </recommendedName>
</protein>
<dbReference type="GO" id="GO:0000166">
    <property type="term" value="F:nucleotide binding"/>
    <property type="evidence" value="ECO:0007669"/>
    <property type="project" value="InterPro"/>
</dbReference>
<dbReference type="InterPro" id="IPR036291">
    <property type="entry name" value="NAD(P)-bd_dom_sf"/>
</dbReference>
<dbReference type="EMBL" id="JAWDJX010000039">
    <property type="protein sequence ID" value="KAK3049549.1"/>
    <property type="molecule type" value="Genomic_DNA"/>
</dbReference>
<dbReference type="AlphaFoldDB" id="A0AAJ0D9D8"/>